<sequence>MKSTNAPARSGLFVALLLVIALVQDGLPQVGSPLQMQLVLLPFSLLFLFLSWVFLFGGKLPSFLTRLGGMDEVFWFTFLLELGFAVLFLEETGHYEQFGYRLRLIPDAVLLGGAALAVGWVARRWREISAGLVLATLLAAYAAGQVLAIVSFPLNYLRSDMMSVILWADRALLGGANPYQHFHVADRIYDFPYLPGMILAFAPAQALHLDPRWAAIAYVAGGMGLLYWATAPEYRMRVAGLVGLFVLCPYLQYRHELYTQGHFFSLIVIFVLMQRGRFAWAAVAFGVSMVISQFSWVIFPFFLMNGLRRGGWREVGRIALIAGGTAAAIMWPFLASKAGDIAHNAVGQWDLLERPIARPINVAFWASYLIRPVHLKWVQLVVLTGIFCFCWAKGKCADLADMLRWMVAALTVFILLNVLIDGYFFLMLLVPMLVYAVSANGWLRPAGD</sequence>
<proteinExistence type="predicted"/>
<feature type="transmembrane region" description="Helical" evidence="1">
    <location>
        <begin position="38"/>
        <end position="60"/>
    </location>
</feature>
<name>A0A1I6N1M4_9BACT</name>
<evidence type="ECO:0000313" key="2">
    <source>
        <dbReference type="EMBL" id="SFS21830.1"/>
    </source>
</evidence>
<feature type="transmembrane region" description="Helical" evidence="1">
    <location>
        <begin position="278"/>
        <end position="303"/>
    </location>
</feature>
<feature type="transmembrane region" description="Helical" evidence="1">
    <location>
        <begin position="374"/>
        <end position="391"/>
    </location>
</feature>
<keyword evidence="1" id="KW-1133">Transmembrane helix</keyword>
<keyword evidence="1" id="KW-0472">Membrane</keyword>
<dbReference type="RefSeq" id="WP_141224038.1">
    <property type="nucleotide sequence ID" value="NZ_FOZL01000002.1"/>
</dbReference>
<feature type="transmembrane region" description="Helical" evidence="1">
    <location>
        <begin position="236"/>
        <end position="253"/>
    </location>
</feature>
<accession>A0A1I6N1M4</accession>
<dbReference type="Proteomes" id="UP000199024">
    <property type="component" value="Unassembled WGS sequence"/>
</dbReference>
<reference evidence="2 3" key="1">
    <citation type="submission" date="2016-10" db="EMBL/GenBank/DDBJ databases">
        <authorList>
            <person name="de Groot N.N."/>
        </authorList>
    </citation>
    <scope>NUCLEOTIDE SEQUENCE [LARGE SCALE GENOMIC DNA]</scope>
    <source>
        <strain evidence="2 3">DSM 21001</strain>
    </source>
</reference>
<keyword evidence="3" id="KW-1185">Reference proteome</keyword>
<evidence type="ECO:0000256" key="1">
    <source>
        <dbReference type="SAM" id="Phobius"/>
    </source>
</evidence>
<organism evidence="2 3">
    <name type="scientific">Granulicella pectinivorans</name>
    <dbReference type="NCBI Taxonomy" id="474950"/>
    <lineage>
        <taxon>Bacteria</taxon>
        <taxon>Pseudomonadati</taxon>
        <taxon>Acidobacteriota</taxon>
        <taxon>Terriglobia</taxon>
        <taxon>Terriglobales</taxon>
        <taxon>Acidobacteriaceae</taxon>
        <taxon>Granulicella</taxon>
    </lineage>
</organism>
<dbReference type="OrthoDB" id="9817861at2"/>
<feature type="transmembrane region" description="Helical" evidence="1">
    <location>
        <begin position="129"/>
        <end position="152"/>
    </location>
</feature>
<dbReference type="EMBL" id="FOZL01000002">
    <property type="protein sequence ID" value="SFS21830.1"/>
    <property type="molecule type" value="Genomic_DNA"/>
</dbReference>
<evidence type="ECO:0000313" key="3">
    <source>
        <dbReference type="Proteomes" id="UP000199024"/>
    </source>
</evidence>
<feature type="transmembrane region" description="Helical" evidence="1">
    <location>
        <begin position="213"/>
        <end position="229"/>
    </location>
</feature>
<feature type="transmembrane region" description="Helical" evidence="1">
    <location>
        <begin position="104"/>
        <end position="122"/>
    </location>
</feature>
<feature type="transmembrane region" description="Helical" evidence="1">
    <location>
        <begin position="315"/>
        <end position="334"/>
    </location>
</feature>
<protein>
    <submittedName>
        <fullName evidence="2">Uncharacterized protein</fullName>
    </submittedName>
</protein>
<keyword evidence="1" id="KW-0812">Transmembrane</keyword>
<feature type="transmembrane region" description="Helical" evidence="1">
    <location>
        <begin position="72"/>
        <end position="89"/>
    </location>
</feature>
<dbReference type="AlphaFoldDB" id="A0A1I6N1M4"/>
<gene>
    <name evidence="2" type="ORF">SAMN05421771_4347</name>
</gene>